<comment type="catalytic activity">
    <reaction evidence="7">
        <text>adenosine + phosphate = alpha-D-ribose 1-phosphate + adenine</text>
        <dbReference type="Rhea" id="RHEA:27642"/>
        <dbReference type="ChEBI" id="CHEBI:16335"/>
        <dbReference type="ChEBI" id="CHEBI:16708"/>
        <dbReference type="ChEBI" id="CHEBI:43474"/>
        <dbReference type="ChEBI" id="CHEBI:57720"/>
        <dbReference type="EC" id="2.4.2.1"/>
    </reaction>
    <physiologicalReaction direction="left-to-right" evidence="7">
        <dbReference type="Rhea" id="RHEA:27643"/>
    </physiologicalReaction>
</comment>
<proteinExistence type="inferred from homology"/>
<evidence type="ECO:0000256" key="4">
    <source>
        <dbReference type="ARBA" id="ARBA00022723"/>
    </source>
</evidence>
<accession>F3GP40</accession>
<keyword evidence="5" id="KW-0862">Zinc</keyword>
<feature type="non-terminal residue" evidence="9">
    <location>
        <position position="50"/>
    </location>
</feature>
<evidence type="ECO:0000256" key="3">
    <source>
        <dbReference type="ARBA" id="ARBA00022679"/>
    </source>
</evidence>
<dbReference type="InterPro" id="IPR038371">
    <property type="entry name" value="Cu_polyphenol_OxRdtase_sf"/>
</dbReference>
<sequence length="50" mass="5343">MNDWLIPDWPAPAQIKSCVTTRSGGVSLAPFDSFNLGDHVDDSPQAVATN</sequence>
<dbReference type="EMBL" id="AEAI01003546">
    <property type="protein sequence ID" value="EGH48843.1"/>
    <property type="molecule type" value="Genomic_DNA"/>
</dbReference>
<evidence type="ECO:0000256" key="5">
    <source>
        <dbReference type="ARBA" id="ARBA00022833"/>
    </source>
</evidence>
<reference evidence="9 10" key="1">
    <citation type="journal article" date="2011" name="PLoS Pathog.">
        <title>Dynamic evolution of pathogenicity revealed by sequencing and comparative genomics of 19 Pseudomonas syringae isolates.</title>
        <authorList>
            <person name="Baltrus D.A."/>
            <person name="Nishimura M.T."/>
            <person name="Romanchuk A."/>
            <person name="Chang J.H."/>
            <person name="Mukhtar M.S."/>
            <person name="Cherkis K."/>
            <person name="Roach J."/>
            <person name="Grant S.R."/>
            <person name="Jones C.D."/>
            <person name="Dangl J.L."/>
        </authorList>
    </citation>
    <scope>NUCLEOTIDE SEQUENCE [LARGE SCALE GENOMIC DNA]</scope>
    <source>
        <strain evidence="9 10">1704B</strain>
    </source>
</reference>
<dbReference type="InterPro" id="IPR011324">
    <property type="entry name" value="Cytotoxic_necrot_fac-like_cat"/>
</dbReference>
<comment type="catalytic activity">
    <reaction evidence="1">
        <text>inosine + phosphate = alpha-D-ribose 1-phosphate + hypoxanthine</text>
        <dbReference type="Rhea" id="RHEA:27646"/>
        <dbReference type="ChEBI" id="CHEBI:17368"/>
        <dbReference type="ChEBI" id="CHEBI:17596"/>
        <dbReference type="ChEBI" id="CHEBI:43474"/>
        <dbReference type="ChEBI" id="CHEBI:57720"/>
        <dbReference type="EC" id="2.4.2.1"/>
    </reaction>
    <physiologicalReaction direction="left-to-right" evidence="1">
        <dbReference type="Rhea" id="RHEA:27647"/>
    </physiologicalReaction>
</comment>
<evidence type="ECO:0000256" key="7">
    <source>
        <dbReference type="ARBA" id="ARBA00048968"/>
    </source>
</evidence>
<comment type="caution">
    <text evidence="9">The sequence shown here is derived from an EMBL/GenBank/DDBJ whole genome shotgun (WGS) entry which is preliminary data.</text>
</comment>
<dbReference type="GO" id="GO:0017061">
    <property type="term" value="F:S-methyl-5-thioadenosine phosphorylase activity"/>
    <property type="evidence" value="ECO:0007669"/>
    <property type="project" value="UniProtKB-EC"/>
</dbReference>
<dbReference type="Pfam" id="PF02578">
    <property type="entry name" value="Cu-oxidase_4"/>
    <property type="match status" value="1"/>
</dbReference>
<dbReference type="InterPro" id="IPR003730">
    <property type="entry name" value="Cu_polyphenol_OxRdtase"/>
</dbReference>
<name>F3GP40_PSESJ</name>
<dbReference type="Gene3D" id="3.60.140.10">
    <property type="entry name" value="CNF1/YfiH-like putative cysteine hydrolases"/>
    <property type="match status" value="1"/>
</dbReference>
<dbReference type="SUPFAM" id="SSF64438">
    <property type="entry name" value="CNF1/YfiH-like putative cysteine hydrolases"/>
    <property type="match status" value="1"/>
</dbReference>
<evidence type="ECO:0000256" key="1">
    <source>
        <dbReference type="ARBA" id="ARBA00000553"/>
    </source>
</evidence>
<evidence type="ECO:0000256" key="2">
    <source>
        <dbReference type="ARBA" id="ARBA00007353"/>
    </source>
</evidence>
<evidence type="ECO:0000256" key="6">
    <source>
        <dbReference type="ARBA" id="ARBA00047989"/>
    </source>
</evidence>
<comment type="similarity">
    <text evidence="2">Belongs to the purine nucleoside phosphorylase YfiH/LACC1 family.</text>
</comment>
<dbReference type="AlphaFoldDB" id="F3GP40"/>
<evidence type="ECO:0000313" key="10">
    <source>
        <dbReference type="Proteomes" id="UP000004986"/>
    </source>
</evidence>
<keyword evidence="4" id="KW-0479">Metal-binding</keyword>
<dbReference type="GO" id="GO:0046872">
    <property type="term" value="F:metal ion binding"/>
    <property type="evidence" value="ECO:0007669"/>
    <property type="project" value="UniProtKB-KW"/>
</dbReference>
<dbReference type="Proteomes" id="UP000004986">
    <property type="component" value="Unassembled WGS sequence"/>
</dbReference>
<protein>
    <submittedName>
        <fullName evidence="9">Multicopper polyphenol oxidase</fullName>
    </submittedName>
</protein>
<evidence type="ECO:0000256" key="8">
    <source>
        <dbReference type="ARBA" id="ARBA00049893"/>
    </source>
</evidence>
<keyword evidence="3" id="KW-0808">Transferase</keyword>
<comment type="catalytic activity">
    <reaction evidence="6">
        <text>adenosine + H2O + H(+) = inosine + NH4(+)</text>
        <dbReference type="Rhea" id="RHEA:24408"/>
        <dbReference type="ChEBI" id="CHEBI:15377"/>
        <dbReference type="ChEBI" id="CHEBI:15378"/>
        <dbReference type="ChEBI" id="CHEBI:16335"/>
        <dbReference type="ChEBI" id="CHEBI:17596"/>
        <dbReference type="ChEBI" id="CHEBI:28938"/>
        <dbReference type="EC" id="3.5.4.4"/>
    </reaction>
    <physiologicalReaction direction="left-to-right" evidence="6">
        <dbReference type="Rhea" id="RHEA:24409"/>
    </physiologicalReaction>
</comment>
<evidence type="ECO:0000313" key="9">
    <source>
        <dbReference type="EMBL" id="EGH48843.1"/>
    </source>
</evidence>
<dbReference type="HOGENOM" id="CLU_208129_0_0_6"/>
<comment type="catalytic activity">
    <reaction evidence="8">
        <text>S-methyl-5'-thioadenosine + phosphate = 5-(methylsulfanyl)-alpha-D-ribose 1-phosphate + adenine</text>
        <dbReference type="Rhea" id="RHEA:11852"/>
        <dbReference type="ChEBI" id="CHEBI:16708"/>
        <dbReference type="ChEBI" id="CHEBI:17509"/>
        <dbReference type="ChEBI" id="CHEBI:43474"/>
        <dbReference type="ChEBI" id="CHEBI:58533"/>
        <dbReference type="EC" id="2.4.2.28"/>
    </reaction>
    <physiologicalReaction direction="left-to-right" evidence="8">
        <dbReference type="Rhea" id="RHEA:11853"/>
    </physiologicalReaction>
</comment>
<keyword evidence="10" id="KW-1185">Reference proteome</keyword>
<organism evidence="9 10">
    <name type="scientific">Pseudomonas syringae pv. pisi str. 1704B</name>
    <dbReference type="NCBI Taxonomy" id="629263"/>
    <lineage>
        <taxon>Bacteria</taxon>
        <taxon>Pseudomonadati</taxon>
        <taxon>Pseudomonadota</taxon>
        <taxon>Gammaproteobacteria</taxon>
        <taxon>Pseudomonadales</taxon>
        <taxon>Pseudomonadaceae</taxon>
        <taxon>Pseudomonas</taxon>
        <taxon>Pseudomonas syringae</taxon>
    </lineage>
</organism>
<gene>
    <name evidence="9" type="ORF">PSYPI_43536</name>
</gene>